<sequence length="154" mass="18027">MSNRDNIEITLITENDRERMEQVAQMETDVFPDPWSYHEVRSTVRQKHTFCAAAMEGDTLLGYFLCYYVLDECEIARIAVAESERRRGIGQMLFGFMEQICQEKQLKRMLLDVRKSNQTAIAFYEKNKFGIDGERKLYYGGKNPEDAILMSRMV</sequence>
<dbReference type="InterPro" id="IPR006464">
    <property type="entry name" value="AcTrfase_RimI/Ard1"/>
</dbReference>
<dbReference type="EC" id="2.3.1.266" evidence="1"/>
<dbReference type="Gene3D" id="3.40.630.30">
    <property type="match status" value="1"/>
</dbReference>
<evidence type="ECO:0000313" key="4">
    <source>
        <dbReference type="Proteomes" id="UP000095727"/>
    </source>
</evidence>
<name>A0A173UX20_9FIRM</name>
<keyword evidence="1" id="KW-0963">Cytoplasm</keyword>
<dbReference type="NCBIfam" id="TIGR01575">
    <property type="entry name" value="rimI"/>
    <property type="match status" value="1"/>
</dbReference>
<evidence type="ECO:0000313" key="3">
    <source>
        <dbReference type="EMBL" id="CUN18158.1"/>
    </source>
</evidence>
<dbReference type="GO" id="GO:0006508">
    <property type="term" value="P:proteolysis"/>
    <property type="evidence" value="ECO:0007669"/>
    <property type="project" value="UniProtKB-KW"/>
</dbReference>
<dbReference type="SUPFAM" id="SSF55729">
    <property type="entry name" value="Acyl-CoA N-acyltransferases (Nat)"/>
    <property type="match status" value="1"/>
</dbReference>
<dbReference type="PROSITE" id="PS51186">
    <property type="entry name" value="GNAT"/>
    <property type="match status" value="1"/>
</dbReference>
<accession>A0A173UX20</accession>
<dbReference type="GO" id="GO:0005737">
    <property type="term" value="C:cytoplasm"/>
    <property type="evidence" value="ECO:0007669"/>
    <property type="project" value="UniProtKB-SubCell"/>
</dbReference>
<dbReference type="PANTHER" id="PTHR47542:SF2">
    <property type="entry name" value="ACYL-COA N-ACYLTRANSFERASES (NAT) SUPERFAMILY PROTEIN"/>
    <property type="match status" value="1"/>
</dbReference>
<keyword evidence="3" id="KW-0645">Protease</keyword>
<gene>
    <name evidence="3" type="primary">paiA</name>
    <name evidence="3" type="ORF">ERS852574_03212</name>
</gene>
<dbReference type="Proteomes" id="UP000095727">
    <property type="component" value="Unassembled WGS sequence"/>
</dbReference>
<dbReference type="InterPro" id="IPR000182">
    <property type="entry name" value="GNAT_dom"/>
</dbReference>
<comment type="similarity">
    <text evidence="1">Belongs to the acetyltransferase family. RimI subfamily.</text>
</comment>
<keyword evidence="3" id="KW-0012">Acyltransferase</keyword>
<dbReference type="GO" id="GO:0008233">
    <property type="term" value="F:peptidase activity"/>
    <property type="evidence" value="ECO:0007669"/>
    <property type="project" value="UniProtKB-KW"/>
</dbReference>
<dbReference type="RefSeq" id="WP_055158649.1">
    <property type="nucleotide sequence ID" value="NZ_CYXR01000043.1"/>
</dbReference>
<keyword evidence="3" id="KW-0378">Hydrolase</keyword>
<dbReference type="EMBL" id="CYXR01000043">
    <property type="protein sequence ID" value="CUN18158.1"/>
    <property type="molecule type" value="Genomic_DNA"/>
</dbReference>
<evidence type="ECO:0000259" key="2">
    <source>
        <dbReference type="PROSITE" id="PS51186"/>
    </source>
</evidence>
<dbReference type="CDD" id="cd04301">
    <property type="entry name" value="NAT_SF"/>
    <property type="match status" value="1"/>
</dbReference>
<dbReference type="AlphaFoldDB" id="A0A173UX20"/>
<protein>
    <recommendedName>
        <fullName evidence="1">[Ribosomal protein bS18]-alanine N-acetyltransferase</fullName>
        <ecNumber evidence="1">2.3.1.266</ecNumber>
    </recommendedName>
</protein>
<feature type="domain" description="N-acetyltransferase" evidence="2">
    <location>
        <begin position="7"/>
        <end position="154"/>
    </location>
</feature>
<comment type="catalytic activity">
    <reaction evidence="1">
        <text>N-terminal L-alanyl-[ribosomal protein bS18] + acetyl-CoA = N-terminal N(alpha)-acetyl-L-alanyl-[ribosomal protein bS18] + CoA + H(+)</text>
        <dbReference type="Rhea" id="RHEA:43756"/>
        <dbReference type="Rhea" id="RHEA-COMP:10676"/>
        <dbReference type="Rhea" id="RHEA-COMP:10677"/>
        <dbReference type="ChEBI" id="CHEBI:15378"/>
        <dbReference type="ChEBI" id="CHEBI:57287"/>
        <dbReference type="ChEBI" id="CHEBI:57288"/>
        <dbReference type="ChEBI" id="CHEBI:64718"/>
        <dbReference type="ChEBI" id="CHEBI:83683"/>
        <dbReference type="EC" id="2.3.1.266"/>
    </reaction>
</comment>
<dbReference type="InterPro" id="IPR016181">
    <property type="entry name" value="Acyl_CoA_acyltransferase"/>
</dbReference>
<reference evidence="3 4" key="1">
    <citation type="submission" date="2015-09" db="EMBL/GenBank/DDBJ databases">
        <authorList>
            <consortium name="Pathogen Informatics"/>
        </authorList>
    </citation>
    <scope>NUCLEOTIDE SEQUENCE [LARGE SCALE GENOMIC DNA]</scope>
    <source>
        <strain evidence="3 4">2789STDY5834962</strain>
    </source>
</reference>
<dbReference type="Pfam" id="PF00583">
    <property type="entry name" value="Acetyltransf_1"/>
    <property type="match status" value="1"/>
</dbReference>
<comment type="function">
    <text evidence="1">Acetylates the N-terminal alanine of ribosomal protein bS18.</text>
</comment>
<proteinExistence type="inferred from homology"/>
<keyword evidence="3" id="KW-0808">Transferase</keyword>
<comment type="subcellular location">
    <subcellularLocation>
        <location evidence="1">Cytoplasm</location>
    </subcellularLocation>
</comment>
<evidence type="ECO:0000256" key="1">
    <source>
        <dbReference type="RuleBase" id="RU363094"/>
    </source>
</evidence>
<dbReference type="GO" id="GO:0008999">
    <property type="term" value="F:protein-N-terminal-alanine acetyltransferase activity"/>
    <property type="evidence" value="ECO:0007669"/>
    <property type="project" value="UniProtKB-EC"/>
</dbReference>
<dbReference type="PANTHER" id="PTHR47542">
    <property type="entry name" value="ACYL-COA N-ACYLTRANSFERASES (NAT) SUPERFAMILY PROTEIN"/>
    <property type="match status" value="1"/>
</dbReference>
<organism evidence="3 4">
    <name type="scientific">Coprococcus comes</name>
    <dbReference type="NCBI Taxonomy" id="410072"/>
    <lineage>
        <taxon>Bacteria</taxon>
        <taxon>Bacillati</taxon>
        <taxon>Bacillota</taxon>
        <taxon>Clostridia</taxon>
        <taxon>Lachnospirales</taxon>
        <taxon>Lachnospiraceae</taxon>
        <taxon>Coprococcus</taxon>
    </lineage>
</organism>